<dbReference type="AlphaFoldDB" id="A0ABD3P5I7"/>
<dbReference type="Proteomes" id="UP001516023">
    <property type="component" value="Unassembled WGS sequence"/>
</dbReference>
<feature type="compositionally biased region" description="Polar residues" evidence="1">
    <location>
        <begin position="496"/>
        <end position="518"/>
    </location>
</feature>
<accession>A0ABD3P5I7</accession>
<evidence type="ECO:0000313" key="4">
    <source>
        <dbReference type="Proteomes" id="UP001516023"/>
    </source>
</evidence>
<feature type="compositionally biased region" description="Basic residues" evidence="1">
    <location>
        <begin position="613"/>
        <end position="629"/>
    </location>
</feature>
<feature type="compositionally biased region" description="Low complexity" evidence="1">
    <location>
        <begin position="324"/>
        <end position="340"/>
    </location>
</feature>
<feature type="compositionally biased region" description="Polar residues" evidence="1">
    <location>
        <begin position="593"/>
        <end position="606"/>
    </location>
</feature>
<feature type="compositionally biased region" description="Pro residues" evidence="1">
    <location>
        <begin position="309"/>
        <end position="322"/>
    </location>
</feature>
<feature type="region of interest" description="Disordered" evidence="1">
    <location>
        <begin position="582"/>
        <end position="639"/>
    </location>
</feature>
<dbReference type="EMBL" id="JABMIG020000276">
    <property type="protein sequence ID" value="KAL3782804.1"/>
    <property type="molecule type" value="Genomic_DNA"/>
</dbReference>
<name>A0ABD3P5I7_9STRA</name>
<feature type="region of interest" description="Disordered" evidence="1">
    <location>
        <begin position="798"/>
        <end position="872"/>
    </location>
</feature>
<protein>
    <recommendedName>
        <fullName evidence="2">DUF6824 domain-containing protein</fullName>
    </recommendedName>
</protein>
<keyword evidence="4" id="KW-1185">Reference proteome</keyword>
<reference evidence="3 4" key="1">
    <citation type="journal article" date="2020" name="G3 (Bethesda)">
        <title>Improved Reference Genome for Cyclotella cryptica CCMP332, a Model for Cell Wall Morphogenesis, Salinity Adaptation, and Lipid Production in Diatoms (Bacillariophyta).</title>
        <authorList>
            <person name="Roberts W.R."/>
            <person name="Downey K.M."/>
            <person name="Ruck E.C."/>
            <person name="Traller J.C."/>
            <person name="Alverson A.J."/>
        </authorList>
    </citation>
    <scope>NUCLEOTIDE SEQUENCE [LARGE SCALE GENOMIC DNA]</scope>
    <source>
        <strain evidence="3 4">CCMP332</strain>
    </source>
</reference>
<evidence type="ECO:0000259" key="2">
    <source>
        <dbReference type="Pfam" id="PF20710"/>
    </source>
</evidence>
<feature type="region of interest" description="Disordered" evidence="1">
    <location>
        <begin position="205"/>
        <end position="246"/>
    </location>
</feature>
<feature type="compositionally biased region" description="Basic residues" evidence="1">
    <location>
        <begin position="455"/>
        <end position="470"/>
    </location>
</feature>
<organism evidence="3 4">
    <name type="scientific">Cyclotella cryptica</name>
    <dbReference type="NCBI Taxonomy" id="29204"/>
    <lineage>
        <taxon>Eukaryota</taxon>
        <taxon>Sar</taxon>
        <taxon>Stramenopiles</taxon>
        <taxon>Ochrophyta</taxon>
        <taxon>Bacillariophyta</taxon>
        <taxon>Coscinodiscophyceae</taxon>
        <taxon>Thalassiosirophycidae</taxon>
        <taxon>Stephanodiscales</taxon>
        <taxon>Stephanodiscaceae</taxon>
        <taxon>Cyclotella</taxon>
    </lineage>
</organism>
<feature type="compositionally biased region" description="Polar residues" evidence="1">
    <location>
        <begin position="410"/>
        <end position="428"/>
    </location>
</feature>
<gene>
    <name evidence="3" type="ORF">HJC23_005694</name>
</gene>
<dbReference type="InterPro" id="IPR049227">
    <property type="entry name" value="DUF6824"/>
</dbReference>
<sequence length="872" mass="95170">MMVIPFPAMSSPVKPPLLPPSEQTRTKQPHNNDVLCGRGGTINAHPGNEQYRTFVERKKRVYLTARFKREKRLIAQSIVDEIRRLDPPGRFLMKESNGDYWYDVGDEKARDKTSQALRENSMSVRRQMEEEFNETRRQQAREVAIAAGRDPEKAVEEMSGKTKSLETAAPCVSFFDPLMTSHSSLRCRPKTLREGLQPRITGLQPAEASQSGFIGRSGYGPLYEAQQPNPPSVAGPLNQQAHMQQGGMHHLSQYEYGHAAHHHPISYEQHATHPPAQYPPQPSYYTQAQAAHPYPYSQPQPHQHYGYAPPIPSHQVMPPPTYDPSMHPSSHYSHHGMPSSRSVSPHVDSQMRHVGHLQPSTHPMPSMMIDSHHPAAPRHHEHGNNPHHLQNHAPPQQADPASALRRHSSNESTSNRHVQFESTENPRSTSKDAGGAPQFPPLVSTDADIPLMIGAKKRSPKRHPQPRNHPYHPNDQMGSLSPEQHDASFSPLHPEQPSQDDTGTVNSPRTAHSTFSNANMSQATPLTFMSNPFSVNTSDSLAKYLEGMEDEISGDVGQEVELVAHAPMLHTHDRAREYETIVPRPQQRHHYGSSASGRSTGDSKASGSYRGTPPRHHKSSRRRRKHRSGHIPSNSGKVQVDFSAAAVEGESSPPPPVKEGPCGNVAVSCGGMLPVPSPIVGRRQHHESFASPVYPLSPNSLDIDKMSLCGTENISHGGGSLIGGASLMNVFEENDSLMANALMDMSVSLGSGPSSGSSLAPQKALGLQPMSQGQAHPHENYGDHESLMGASALMDLSVGSASQSRSSVSGNGSKQNSSSGSAVHSSSGSSTKKNRRSLSPASIDKNRGSGKSDRCASPEQGYGWTWEGKCKE</sequence>
<feature type="region of interest" description="Disordered" evidence="1">
    <location>
        <begin position="293"/>
        <end position="518"/>
    </location>
</feature>
<evidence type="ECO:0000256" key="1">
    <source>
        <dbReference type="SAM" id="MobiDB-lite"/>
    </source>
</evidence>
<feature type="compositionally biased region" description="Low complexity" evidence="1">
    <location>
        <begin position="293"/>
        <end position="305"/>
    </location>
</feature>
<proteinExistence type="predicted"/>
<evidence type="ECO:0000313" key="3">
    <source>
        <dbReference type="EMBL" id="KAL3782804.1"/>
    </source>
</evidence>
<feature type="region of interest" description="Disordered" evidence="1">
    <location>
        <begin position="1"/>
        <end position="31"/>
    </location>
</feature>
<feature type="domain" description="DUF6824" evidence="2">
    <location>
        <begin position="33"/>
        <end position="119"/>
    </location>
</feature>
<comment type="caution">
    <text evidence="3">The sequence shown here is derived from an EMBL/GenBank/DDBJ whole genome shotgun (WGS) entry which is preliminary data.</text>
</comment>
<feature type="compositionally biased region" description="Low complexity" evidence="1">
    <location>
        <begin position="798"/>
        <end position="830"/>
    </location>
</feature>
<dbReference type="Pfam" id="PF20710">
    <property type="entry name" value="DUF6824"/>
    <property type="match status" value="1"/>
</dbReference>
<feature type="compositionally biased region" description="Basic and acidic residues" evidence="1">
    <location>
        <begin position="844"/>
        <end position="856"/>
    </location>
</feature>